<evidence type="ECO:0000313" key="1">
    <source>
        <dbReference type="EMBL" id="OYQ37519.1"/>
    </source>
</evidence>
<protein>
    <recommendedName>
        <fullName evidence="3">Antitoxin</fullName>
    </recommendedName>
</protein>
<reference evidence="1 2" key="1">
    <citation type="submission" date="2017-07" db="EMBL/GenBank/DDBJ databases">
        <title>Niveispirillum cyanobacteriorum sp. nov., isolated from cyanobacterial aggregates in a eutrophic lake.</title>
        <authorList>
            <person name="Cai H."/>
        </authorList>
    </citation>
    <scope>NUCLEOTIDE SEQUENCE [LARGE SCALE GENOMIC DNA]</scope>
    <source>
        <strain evidence="2">TH1-14</strain>
    </source>
</reference>
<keyword evidence="2" id="KW-1185">Reference proteome</keyword>
<sequence>MSKPQFLAEYNQDVAADCERVLVTLFSGLGPWRDSVFLVGGLAPRYLVRSRPPEVPLHAGTGDIDVVVDLAVLADTEAYRTLEENLHRMGFDRAENEKGTKVNWRWKTRTERGVTLILEFLADDPKLRGGALQVLPTDGNVSAINIPHASLVFDLHDRVEVTADLLGERGRATETIPYADIVSFTCLKAFAFDHRRERKDAHDLVYCLEHGEGGLGGAISKFRQALAGKHAEVIRQALGILRMRFCDPIPEEGYLREGPVAVAQFEIDGDASDGDVREQQALRQRQASDVVSGLLDNLEVGWPVAKG</sequence>
<dbReference type="Proteomes" id="UP000216998">
    <property type="component" value="Unassembled WGS sequence"/>
</dbReference>
<proteinExistence type="predicted"/>
<comment type="caution">
    <text evidence="1">The sequence shown here is derived from an EMBL/GenBank/DDBJ whole genome shotgun (WGS) entry which is preliminary data.</text>
</comment>
<organism evidence="1 2">
    <name type="scientific">Niveispirillum lacus</name>
    <dbReference type="NCBI Taxonomy" id="1981099"/>
    <lineage>
        <taxon>Bacteria</taxon>
        <taxon>Pseudomonadati</taxon>
        <taxon>Pseudomonadota</taxon>
        <taxon>Alphaproteobacteria</taxon>
        <taxon>Rhodospirillales</taxon>
        <taxon>Azospirillaceae</taxon>
        <taxon>Niveispirillum</taxon>
    </lineage>
</organism>
<dbReference type="AlphaFoldDB" id="A0A255Z7V0"/>
<evidence type="ECO:0000313" key="2">
    <source>
        <dbReference type="Proteomes" id="UP000216998"/>
    </source>
</evidence>
<accession>A0A255Z7V0</accession>
<dbReference type="EMBL" id="NOXU01000014">
    <property type="protein sequence ID" value="OYQ37519.1"/>
    <property type="molecule type" value="Genomic_DNA"/>
</dbReference>
<name>A0A255Z7V0_9PROT</name>
<gene>
    <name evidence="1" type="ORF">CHU95_01070</name>
</gene>
<dbReference type="OrthoDB" id="7585025at2"/>
<evidence type="ECO:0008006" key="3">
    <source>
        <dbReference type="Google" id="ProtNLM"/>
    </source>
</evidence>